<keyword evidence="2" id="KW-1185">Reference proteome</keyword>
<dbReference type="Pfam" id="PF05721">
    <property type="entry name" value="PhyH"/>
    <property type="match status" value="1"/>
</dbReference>
<comment type="caution">
    <text evidence="1">The sequence shown here is derived from an EMBL/GenBank/DDBJ whole genome shotgun (WGS) entry which is preliminary data.</text>
</comment>
<protein>
    <submittedName>
        <fullName evidence="1">Uncharacterized protein</fullName>
    </submittedName>
</protein>
<evidence type="ECO:0000313" key="1">
    <source>
        <dbReference type="EMBL" id="KAL1504149.1"/>
    </source>
</evidence>
<dbReference type="Proteomes" id="UP001515480">
    <property type="component" value="Unassembled WGS sequence"/>
</dbReference>
<dbReference type="EMBL" id="JBGBPQ010000020">
    <property type="protein sequence ID" value="KAL1504149.1"/>
    <property type="molecule type" value="Genomic_DNA"/>
</dbReference>
<name>A0AB34IRT1_PRYPA</name>
<dbReference type="AlphaFoldDB" id="A0AB34IRT1"/>
<accession>A0AB34IRT1</accession>
<evidence type="ECO:0000313" key="2">
    <source>
        <dbReference type="Proteomes" id="UP001515480"/>
    </source>
</evidence>
<gene>
    <name evidence="1" type="ORF">AB1Y20_010558</name>
</gene>
<sequence>MLALLSLSLHAPLPARSRSARVMWPSRARAAHASCPPVVPPLPSSVEGWRTFAASVGMRLGEAFAFPAPPPPPHAQLEALRASMSSDGYFVLPEVCQEELSLCAGAIDRLEEAGLPPQFLLLFDETWKVVDRATSALSSAFRLANVQDFFIFNVKPGMTGWGMHRDRAGPASSRAFTEQGLPLYTTVWVALTDASVQTSCIYLLPASADPAYRDPQSEPAEDPEIVLRQHQYVRAIPANRGTVLSWSQRVIHWGSASPPGAPSSRKTLAFAMADPSYELPSIHPRSSGSLPLVEERLALIAFTLVCYHHTRPVTPSMRPVLLELLRDHAHHLTDAALGSRNGNHFQSNLHLLWEAARTSADTRSSLAASEVYAHLEGRGLVERRVQH</sequence>
<dbReference type="InterPro" id="IPR008775">
    <property type="entry name" value="Phytyl_CoA_dOase-like"/>
</dbReference>
<dbReference type="Gene3D" id="2.60.120.620">
    <property type="entry name" value="q2cbj1_9rhob like domain"/>
    <property type="match status" value="1"/>
</dbReference>
<dbReference type="SUPFAM" id="SSF51197">
    <property type="entry name" value="Clavaminate synthase-like"/>
    <property type="match status" value="1"/>
</dbReference>
<proteinExistence type="predicted"/>
<reference evidence="1 2" key="1">
    <citation type="journal article" date="2024" name="Science">
        <title>Giant polyketide synthase enzymes in the biosynthesis of giant marine polyether toxins.</title>
        <authorList>
            <person name="Fallon T.R."/>
            <person name="Shende V.V."/>
            <person name="Wierzbicki I.H."/>
            <person name="Pendleton A.L."/>
            <person name="Watervoot N.F."/>
            <person name="Auber R.P."/>
            <person name="Gonzalez D.J."/>
            <person name="Wisecaver J.H."/>
            <person name="Moore B.S."/>
        </authorList>
    </citation>
    <scope>NUCLEOTIDE SEQUENCE [LARGE SCALE GENOMIC DNA]</scope>
    <source>
        <strain evidence="1 2">12B1</strain>
    </source>
</reference>
<organism evidence="1 2">
    <name type="scientific">Prymnesium parvum</name>
    <name type="common">Toxic golden alga</name>
    <dbReference type="NCBI Taxonomy" id="97485"/>
    <lineage>
        <taxon>Eukaryota</taxon>
        <taxon>Haptista</taxon>
        <taxon>Haptophyta</taxon>
        <taxon>Prymnesiophyceae</taxon>
        <taxon>Prymnesiales</taxon>
        <taxon>Prymnesiaceae</taxon>
        <taxon>Prymnesium</taxon>
    </lineage>
</organism>